<keyword evidence="4" id="KW-0378">Hydrolase</keyword>
<keyword evidence="6" id="KW-1133">Transmembrane helix</keyword>
<protein>
    <submittedName>
        <fullName evidence="7">Peptidase S10, serine carboxypeptidase</fullName>
    </submittedName>
</protein>
<comment type="caution">
    <text evidence="7">The sequence shown here is derived from an EMBL/GenBank/DDBJ whole genome shotgun (WGS) entry which is preliminary data.</text>
</comment>
<sequence length="152" mass="17668">MSMSLFISASSISSVNNPFPPMSATRCFYDWTPCYNSRQSFFLCFFMFFACLTFCMISILFLIIPLCFFLKKNNNNVYVGGWMVEYKGLVFVAVRGAGHEVPQFVSTQSILLIEHFLTNRESPAKPFQHSLLVFVYYTEIKIIRNFKKKKNK</sequence>
<evidence type="ECO:0000256" key="5">
    <source>
        <dbReference type="ARBA" id="ARBA00023180"/>
    </source>
</evidence>
<evidence type="ECO:0000256" key="6">
    <source>
        <dbReference type="SAM" id="Phobius"/>
    </source>
</evidence>
<dbReference type="AlphaFoldDB" id="A0A2P5AEG6"/>
<proteinExistence type="inferred from homology"/>
<organism evidence="7 8">
    <name type="scientific">Parasponia andersonii</name>
    <name type="common">Sponia andersonii</name>
    <dbReference type="NCBI Taxonomy" id="3476"/>
    <lineage>
        <taxon>Eukaryota</taxon>
        <taxon>Viridiplantae</taxon>
        <taxon>Streptophyta</taxon>
        <taxon>Embryophyta</taxon>
        <taxon>Tracheophyta</taxon>
        <taxon>Spermatophyta</taxon>
        <taxon>Magnoliopsida</taxon>
        <taxon>eudicotyledons</taxon>
        <taxon>Gunneridae</taxon>
        <taxon>Pentapetalae</taxon>
        <taxon>rosids</taxon>
        <taxon>fabids</taxon>
        <taxon>Rosales</taxon>
        <taxon>Cannabaceae</taxon>
        <taxon>Parasponia</taxon>
    </lineage>
</organism>
<dbReference type="SUPFAM" id="SSF53474">
    <property type="entry name" value="alpha/beta-Hydrolases"/>
    <property type="match status" value="1"/>
</dbReference>
<keyword evidence="8" id="KW-1185">Reference proteome</keyword>
<evidence type="ECO:0000256" key="4">
    <source>
        <dbReference type="ARBA" id="ARBA00022801"/>
    </source>
</evidence>
<dbReference type="InterPro" id="IPR029058">
    <property type="entry name" value="AB_hydrolase_fold"/>
</dbReference>
<keyword evidence="2 7" id="KW-0121">Carboxypeptidase</keyword>
<accession>A0A2P5AEG6</accession>
<evidence type="ECO:0000313" key="8">
    <source>
        <dbReference type="Proteomes" id="UP000237105"/>
    </source>
</evidence>
<comment type="similarity">
    <text evidence="1">Belongs to the peptidase S10 family.</text>
</comment>
<name>A0A2P5AEG6_PARAD</name>
<evidence type="ECO:0000313" key="7">
    <source>
        <dbReference type="EMBL" id="PON34931.1"/>
    </source>
</evidence>
<dbReference type="InterPro" id="IPR033124">
    <property type="entry name" value="Ser_caboxypep_his_AS"/>
</dbReference>
<feature type="transmembrane region" description="Helical" evidence="6">
    <location>
        <begin position="40"/>
        <end position="70"/>
    </location>
</feature>
<dbReference type="GO" id="GO:0004185">
    <property type="term" value="F:serine-type carboxypeptidase activity"/>
    <property type="evidence" value="ECO:0007669"/>
    <property type="project" value="InterPro"/>
</dbReference>
<dbReference type="Pfam" id="PF00450">
    <property type="entry name" value="Peptidase_S10"/>
    <property type="match status" value="1"/>
</dbReference>
<keyword evidence="3" id="KW-0645">Protease</keyword>
<evidence type="ECO:0000256" key="3">
    <source>
        <dbReference type="ARBA" id="ARBA00022670"/>
    </source>
</evidence>
<dbReference type="EMBL" id="JXTB01000636">
    <property type="protein sequence ID" value="PON34931.1"/>
    <property type="molecule type" value="Genomic_DNA"/>
</dbReference>
<feature type="non-terminal residue" evidence="7">
    <location>
        <position position="152"/>
    </location>
</feature>
<reference evidence="8" key="1">
    <citation type="submission" date="2016-06" db="EMBL/GenBank/DDBJ databases">
        <title>Parallel loss of symbiosis genes in relatives of nitrogen-fixing non-legume Parasponia.</title>
        <authorList>
            <person name="Van Velzen R."/>
            <person name="Holmer R."/>
            <person name="Bu F."/>
            <person name="Rutten L."/>
            <person name="Van Zeijl A."/>
            <person name="Liu W."/>
            <person name="Santuari L."/>
            <person name="Cao Q."/>
            <person name="Sharma T."/>
            <person name="Shen D."/>
            <person name="Roswanjaya Y."/>
            <person name="Wardhani T."/>
            <person name="Kalhor M.S."/>
            <person name="Jansen J."/>
            <person name="Van den Hoogen J."/>
            <person name="Gungor B."/>
            <person name="Hartog M."/>
            <person name="Hontelez J."/>
            <person name="Verver J."/>
            <person name="Yang W.-C."/>
            <person name="Schijlen E."/>
            <person name="Repin R."/>
            <person name="Schilthuizen M."/>
            <person name="Schranz E."/>
            <person name="Heidstra R."/>
            <person name="Miyata K."/>
            <person name="Fedorova E."/>
            <person name="Kohlen W."/>
            <person name="Bisseling T."/>
            <person name="Smit S."/>
            <person name="Geurts R."/>
        </authorList>
    </citation>
    <scope>NUCLEOTIDE SEQUENCE [LARGE SCALE GENOMIC DNA]</scope>
    <source>
        <strain evidence="8">cv. WU1-14</strain>
    </source>
</reference>
<dbReference type="STRING" id="3476.A0A2P5AEG6"/>
<keyword evidence="6" id="KW-0472">Membrane</keyword>
<evidence type="ECO:0000256" key="2">
    <source>
        <dbReference type="ARBA" id="ARBA00022645"/>
    </source>
</evidence>
<dbReference type="Gene3D" id="3.40.50.1820">
    <property type="entry name" value="alpha/beta hydrolase"/>
    <property type="match status" value="1"/>
</dbReference>
<dbReference type="GO" id="GO:0006508">
    <property type="term" value="P:proteolysis"/>
    <property type="evidence" value="ECO:0007669"/>
    <property type="project" value="UniProtKB-KW"/>
</dbReference>
<evidence type="ECO:0000256" key="1">
    <source>
        <dbReference type="ARBA" id="ARBA00009431"/>
    </source>
</evidence>
<keyword evidence="5" id="KW-0325">Glycoprotein</keyword>
<gene>
    <name evidence="7" type="ORF">PanWU01x14_340280</name>
</gene>
<dbReference type="InterPro" id="IPR001563">
    <property type="entry name" value="Peptidase_S10"/>
</dbReference>
<dbReference type="PROSITE" id="PS00560">
    <property type="entry name" value="CARBOXYPEPT_SER_HIS"/>
    <property type="match status" value="1"/>
</dbReference>
<dbReference type="Proteomes" id="UP000237105">
    <property type="component" value="Unassembled WGS sequence"/>
</dbReference>
<dbReference type="OrthoDB" id="995539at2759"/>
<keyword evidence="6" id="KW-0812">Transmembrane</keyword>